<name>A0A1Q2CUQ6_9ACTN</name>
<keyword evidence="2" id="KW-1185">Reference proteome</keyword>
<proteinExistence type="predicted"/>
<dbReference type="EMBL" id="CP019607">
    <property type="protein sequence ID" value="AQP49838.1"/>
    <property type="molecule type" value="Genomic_DNA"/>
</dbReference>
<gene>
    <name evidence="1" type="ORF">BW733_02325</name>
</gene>
<reference evidence="1 2" key="1">
    <citation type="journal article" date="2008" name="Int. J. Syst. Evol. Microbiol.">
        <title>Tessaracoccus flavescens sp. nov., isolated from marine sediment.</title>
        <authorList>
            <person name="Lee D.W."/>
            <person name="Lee S.D."/>
        </authorList>
    </citation>
    <scope>NUCLEOTIDE SEQUENCE [LARGE SCALE GENOMIC DNA]</scope>
    <source>
        <strain evidence="1 2">SST-39T</strain>
    </source>
</reference>
<dbReference type="InterPro" id="IPR009351">
    <property type="entry name" value="AlkZ-like"/>
</dbReference>
<dbReference type="AlphaFoldDB" id="A0A1Q2CUQ6"/>
<evidence type="ECO:0000313" key="2">
    <source>
        <dbReference type="Proteomes" id="UP000188235"/>
    </source>
</evidence>
<dbReference type="PANTHER" id="PTHR30528">
    <property type="entry name" value="CYTOPLASMIC PROTEIN"/>
    <property type="match status" value="1"/>
</dbReference>
<dbReference type="KEGG" id="tfa:BW733_02325"/>
<dbReference type="PANTHER" id="PTHR30528:SF0">
    <property type="entry name" value="CYTOPLASMIC PROTEIN"/>
    <property type="match status" value="1"/>
</dbReference>
<protein>
    <recommendedName>
        <fullName evidence="3">Cytoplasmic protein</fullName>
    </recommendedName>
</protein>
<accession>A0A1Q2CUQ6</accession>
<evidence type="ECO:0008006" key="3">
    <source>
        <dbReference type="Google" id="ProtNLM"/>
    </source>
</evidence>
<organism evidence="1 2">
    <name type="scientific">Tessaracoccus flavescens</name>
    <dbReference type="NCBI Taxonomy" id="399497"/>
    <lineage>
        <taxon>Bacteria</taxon>
        <taxon>Bacillati</taxon>
        <taxon>Actinomycetota</taxon>
        <taxon>Actinomycetes</taxon>
        <taxon>Propionibacteriales</taxon>
        <taxon>Propionibacteriaceae</taxon>
        <taxon>Tessaracoccus</taxon>
    </lineage>
</organism>
<dbReference type="OrthoDB" id="9787207at2"/>
<dbReference type="Proteomes" id="UP000188235">
    <property type="component" value="Chromosome"/>
</dbReference>
<dbReference type="RefSeq" id="WP_077347544.1">
    <property type="nucleotide sequence ID" value="NZ_CP019607.1"/>
</dbReference>
<dbReference type="Pfam" id="PF06224">
    <property type="entry name" value="AlkZ-like"/>
    <property type="match status" value="1"/>
</dbReference>
<sequence>MRHVSQAAARGIAIRAQGLDSSRPATVGPAALRREITRMGVLQLDSVNVFERSHYLPLLARLGPYERSALDRLLRHDQGRGLGEYTEYIAHEATVVPVADWPLWAWHREASMRDGFRQWGEENRRLLDEVRAEFAGRGPTRVRDLEHPDNVSTGGGWWNRNDVHWAANWLFRKGELVVVGRQRFERRFGLADQVLPDRALEELPREEAIHELVRRASLAYGIATLEDLADYPRLKPATARPALERLVADGQLEQVSVEGWDKPAYLAARTKVPRSVTAAALLSPFDPLVWFRPRGERLFGFHYRISIYTPKEKREHGYYVLPVLVDDQIVGRIDLKSDRKAGVLRVQHAHVEPTQVTRSRELAGRVAPLLHEAAAWQGLSEVSLTGPGTWVADLARVI</sequence>
<evidence type="ECO:0000313" key="1">
    <source>
        <dbReference type="EMBL" id="AQP49838.1"/>
    </source>
</evidence>